<dbReference type="Proteomes" id="UP000606115">
    <property type="component" value="Unassembled WGS sequence"/>
</dbReference>
<reference evidence="2" key="1">
    <citation type="journal article" date="2019" name="Int. J. Syst. Evol. Microbiol.">
        <title>The Global Catalogue of Microorganisms (GCM) 10K type strain sequencing project: providing services to taxonomists for standard genome sequencing and annotation.</title>
        <authorList>
            <consortium name="The Broad Institute Genomics Platform"/>
            <consortium name="The Broad Institute Genome Sequencing Center for Infectious Disease"/>
            <person name="Wu L."/>
            <person name="Ma J."/>
        </authorList>
    </citation>
    <scope>NUCLEOTIDE SEQUENCE [LARGE SCALE GENOMIC DNA]</scope>
    <source>
        <strain evidence="2">CGMCC 1.3685</strain>
    </source>
</reference>
<dbReference type="RefSeq" id="WP_188686910.1">
    <property type="nucleotide sequence ID" value="NZ_BMKX01000009.1"/>
</dbReference>
<evidence type="ECO:0000313" key="2">
    <source>
        <dbReference type="Proteomes" id="UP000606115"/>
    </source>
</evidence>
<gene>
    <name evidence="1" type="ORF">GCM10007173_30860</name>
</gene>
<proteinExistence type="predicted"/>
<keyword evidence="2" id="KW-1185">Reference proteome</keyword>
<dbReference type="EMBL" id="BMKX01000009">
    <property type="protein sequence ID" value="GGJ69850.1"/>
    <property type="molecule type" value="Genomic_DNA"/>
</dbReference>
<name>A0ABQ2DV86_9MICC</name>
<dbReference type="GeneID" id="303305424"/>
<sequence>MSSGYGKFVSRAEQSAWMHSLRPNTVYVDFVFNNGDGDHPLLEQLAHLESTRTVGVESGNGYYFRPRPTVIKRRFAYDRDIIRAIDSLGCFFPESTSSQQWTGLGDVDVVFLDKRGKMIGATVTHEGMIITPDDEDADGLPR</sequence>
<accession>A0ABQ2DV86</accession>
<comment type="caution">
    <text evidence="1">The sequence shown here is derived from an EMBL/GenBank/DDBJ whole genome shotgun (WGS) entry which is preliminary data.</text>
</comment>
<organism evidence="1 2">
    <name type="scientific">Glutamicibacter ardleyensis</name>
    <dbReference type="NCBI Taxonomy" id="225894"/>
    <lineage>
        <taxon>Bacteria</taxon>
        <taxon>Bacillati</taxon>
        <taxon>Actinomycetota</taxon>
        <taxon>Actinomycetes</taxon>
        <taxon>Micrococcales</taxon>
        <taxon>Micrococcaceae</taxon>
        <taxon>Glutamicibacter</taxon>
    </lineage>
</organism>
<protein>
    <submittedName>
        <fullName evidence="1">Uncharacterized protein</fullName>
    </submittedName>
</protein>
<evidence type="ECO:0000313" key="1">
    <source>
        <dbReference type="EMBL" id="GGJ69850.1"/>
    </source>
</evidence>